<gene>
    <name evidence="1" type="ORF">R9Z33_19695</name>
</gene>
<dbReference type="RefSeq" id="WP_318648265.1">
    <property type="nucleotide sequence ID" value="NZ_CP137852.1"/>
</dbReference>
<proteinExistence type="predicted"/>
<evidence type="ECO:0000313" key="1">
    <source>
        <dbReference type="EMBL" id="WPB84308.1"/>
    </source>
</evidence>
<sequence length="116" mass="12688">MTAHNASEEPWRLERLARTDGRVRELLRILTREAPDDESSLGEGVWVRHVTAMHDDRGTLVAHISKSLAESSWLPVIGAVLSRAWNGEDEGNVAFKVLGEPAVIPLSDILKAEGPG</sequence>
<accession>A0ABZ0PG28</accession>
<evidence type="ECO:0000313" key="2">
    <source>
        <dbReference type="Proteomes" id="UP001305521"/>
    </source>
</evidence>
<dbReference type="EMBL" id="CP137852">
    <property type="protein sequence ID" value="WPB84308.1"/>
    <property type="molecule type" value="Genomic_DNA"/>
</dbReference>
<organism evidence="1 2">
    <name type="scientific">Sediminicoccus rosea</name>
    <dbReference type="NCBI Taxonomy" id="1225128"/>
    <lineage>
        <taxon>Bacteria</taxon>
        <taxon>Pseudomonadati</taxon>
        <taxon>Pseudomonadota</taxon>
        <taxon>Alphaproteobacteria</taxon>
        <taxon>Acetobacterales</taxon>
        <taxon>Roseomonadaceae</taxon>
        <taxon>Sediminicoccus</taxon>
    </lineage>
</organism>
<dbReference type="Proteomes" id="UP001305521">
    <property type="component" value="Chromosome"/>
</dbReference>
<name>A0ABZ0PG28_9PROT</name>
<protein>
    <submittedName>
        <fullName evidence="1">Uncharacterized protein</fullName>
    </submittedName>
</protein>
<reference evidence="1 2" key="1">
    <citation type="submission" date="2023-11" db="EMBL/GenBank/DDBJ databases">
        <title>Arctic aerobic anoxygenic photoheterotroph Sediminicoccus rosea KRV36 adapts its photosynthesis to long days of polar summer.</title>
        <authorList>
            <person name="Tomasch J."/>
            <person name="Kopejtka K."/>
            <person name="Bily T."/>
            <person name="Gardiner A.T."/>
            <person name="Gardian Z."/>
            <person name="Shivaramu S."/>
            <person name="Koblizek M."/>
            <person name="Engelhardt F."/>
            <person name="Kaftan D."/>
        </authorList>
    </citation>
    <scope>NUCLEOTIDE SEQUENCE [LARGE SCALE GENOMIC DNA]</scope>
    <source>
        <strain evidence="1 2">R-30</strain>
    </source>
</reference>
<keyword evidence="2" id="KW-1185">Reference proteome</keyword>